<organism evidence="2 3">
    <name type="scientific">Coffea arabica</name>
    <name type="common">Arabian coffee</name>
    <dbReference type="NCBI Taxonomy" id="13443"/>
    <lineage>
        <taxon>Eukaryota</taxon>
        <taxon>Viridiplantae</taxon>
        <taxon>Streptophyta</taxon>
        <taxon>Embryophyta</taxon>
        <taxon>Tracheophyta</taxon>
        <taxon>Spermatophyta</taxon>
        <taxon>Magnoliopsida</taxon>
        <taxon>eudicotyledons</taxon>
        <taxon>Gunneridae</taxon>
        <taxon>Pentapetalae</taxon>
        <taxon>asterids</taxon>
        <taxon>lamiids</taxon>
        <taxon>Gentianales</taxon>
        <taxon>Rubiaceae</taxon>
        <taxon>Ixoroideae</taxon>
        <taxon>Gardenieae complex</taxon>
        <taxon>Bertiereae - Coffeeae clade</taxon>
        <taxon>Coffeeae</taxon>
        <taxon>Coffea</taxon>
    </lineage>
</organism>
<dbReference type="RefSeq" id="XP_027100028.1">
    <property type="nucleotide sequence ID" value="XM_027244227.2"/>
</dbReference>
<dbReference type="Pfam" id="PF02622">
    <property type="entry name" value="DUF179"/>
    <property type="match status" value="1"/>
</dbReference>
<accession>A0A6P6VAR4</accession>
<dbReference type="PANTHER" id="PTHR31984:SF12">
    <property type="entry name" value="THIOREDOXIN DOMAIN-CONTAINING PROTEIN"/>
    <property type="match status" value="1"/>
</dbReference>
<evidence type="ECO:0000313" key="2">
    <source>
        <dbReference type="Proteomes" id="UP001652660"/>
    </source>
</evidence>
<dbReference type="GeneID" id="113719145"/>
<reference evidence="3" key="2">
    <citation type="submission" date="2025-08" db="UniProtKB">
        <authorList>
            <consortium name="RefSeq"/>
        </authorList>
    </citation>
    <scope>IDENTIFICATION</scope>
    <source>
        <tissue evidence="3">Leaves</tissue>
    </source>
</reference>
<keyword evidence="2" id="KW-1185">Reference proteome</keyword>
<dbReference type="SUPFAM" id="SSF52833">
    <property type="entry name" value="Thioredoxin-like"/>
    <property type="match status" value="2"/>
</dbReference>
<dbReference type="InterPro" id="IPR036249">
    <property type="entry name" value="Thioredoxin-like_sf"/>
</dbReference>
<dbReference type="InterPro" id="IPR003774">
    <property type="entry name" value="AlgH-like"/>
</dbReference>
<dbReference type="Proteomes" id="UP001652660">
    <property type="component" value="Chromosome 11e"/>
</dbReference>
<dbReference type="Gene3D" id="3.40.30.10">
    <property type="entry name" value="Glutaredoxin"/>
    <property type="match status" value="2"/>
</dbReference>
<evidence type="ECO:0000256" key="1">
    <source>
        <dbReference type="SAM" id="SignalP"/>
    </source>
</evidence>
<gene>
    <name evidence="3" type="primary">LOC113719145</name>
</gene>
<dbReference type="AlphaFoldDB" id="A0A6P6VAR4"/>
<dbReference type="SUPFAM" id="SSF143456">
    <property type="entry name" value="VC0467-like"/>
    <property type="match status" value="1"/>
</dbReference>
<sequence length="1082" mass="121344">MGNSEKPFPLRLIPIRNSNTQSLFYLLLFLLVLGHSIQSVDSGASDGSSRRKGVEWQILTKLNYSSEIRRHPNLLLMITLPWCGESRSLEKQLANAVTTQQERFGSLKLMLLYRNTERMLANALGVSESGDAVTIIYFHHSLSYKYRGTLRVQNILSSVHHVMSLLPEHLPLRLLRTSHELRNFLDSTDNTLLLLDFCGWTPGLLARGLSEETNGTLVQEEKQPKVDGIQGPKMSCSADKGLNQFPWLTKLTLGNDGNLSEADKITHTDGFSCTVDELQLLKSFLPKLMKFARDFFLPPERLGFGLVSEKSLLSELDIEASAAPWLMKLYSAGCPTCSKVLTEGDDLKAILQTQKSVVTELTDDMYDASTLPANRASILLFIDRSSDSLSIRKDSKEALDAFRQLAMHHNISKHMPGGSTIKLTKSSDETARGHGTSVVPKLERFPAFQKLNVKDKMSVVLMNDQTQISLEKFISDLQGSSLHEILENLLQKKKELKLSSLAKDAGFQLLSEDFEIKDAEPLPVQPEFQPNLEFSQKDDIEDTLGLDRDTKLQNHVSFKPVTDEESRMTDATSSYLGHQSDPIGKNEESSAEYTRIHTTKGVGDGQERTPEEERLAGVHEQTRHKGFSGSFFFCDGHSRLLGALTASSLKIPSVVIIDPIMQKHFILPETATLSYSSLSDFLDGFLNQSLSPYRQSETVLQSPREAPVPPFVNLDFHETESIPRVTAHTFSELVLGNQSDSVNDGNPRDKDALVLLSNSWCGFCQRMEMVVREVFRAIQGYDRSSSKNSLLTKDNIRSSTKVPLIYLMDCTLNDCSWILKSVVQREIYPSLLLFPAGRKDVISYEGDVAVYDVIRFLSDHGTLVNEKDISWGEIKEGGGFSITAPLSQSTYYEVFLEDQKREVAATQFRVQSWSSSHESTPLVVPGCILTATDKLLNVQPFDESKILIVKVNQATGFEGLIVNKHINWESLEELEEGLQKLKGAPLSYGGPVMKQGMPLVALAQKFVDDKHPEVLPDVYFLDQWATLRLMDELKLGNKSVRGHWFFLGFSSWGWEQLFHEIAEGAWHVSKGNVEHLDWPEIF</sequence>
<feature type="chain" id="PRO_5027991512" evidence="1">
    <location>
        <begin position="43"/>
        <end position="1082"/>
    </location>
</feature>
<name>A0A6P6VAR4_COFAR</name>
<evidence type="ECO:0000313" key="3">
    <source>
        <dbReference type="RefSeq" id="XP_027100028.1"/>
    </source>
</evidence>
<feature type="signal peptide" evidence="1">
    <location>
        <begin position="1"/>
        <end position="42"/>
    </location>
</feature>
<reference evidence="2" key="1">
    <citation type="journal article" date="2025" name="Foods">
        <title>Unveiling the Microbial Signatures of Arabica Coffee Cherries: Insights into Ripeness Specific Diversity, Functional Traits, and Implications for Quality and Safety.</title>
        <authorList>
            <consortium name="RefSeq"/>
            <person name="Tenea G.N."/>
            <person name="Cifuentes V."/>
            <person name="Reyes P."/>
            <person name="Cevallos-Vallejos M."/>
        </authorList>
    </citation>
    <scope>NUCLEOTIDE SEQUENCE [LARGE SCALE GENOMIC DNA]</scope>
</reference>
<dbReference type="Gene3D" id="3.40.1740.10">
    <property type="entry name" value="VC0467-like"/>
    <property type="match status" value="1"/>
</dbReference>
<keyword evidence="1" id="KW-0732">Signal</keyword>
<proteinExistence type="predicted"/>
<dbReference type="PANTHER" id="PTHR31984">
    <property type="entry name" value="TRANSPORTER, PUTATIVE (DUF179)-RELATED"/>
    <property type="match status" value="1"/>
</dbReference>
<dbReference type="OrthoDB" id="1910803at2759"/>
<protein>
    <submittedName>
        <fullName evidence="3">Uncharacterized protein isoform X1</fullName>
    </submittedName>
</protein>